<evidence type="ECO:0000313" key="6">
    <source>
        <dbReference type="Proteomes" id="UP000295794"/>
    </source>
</evidence>
<name>A0A377SW39_9NEIS</name>
<dbReference type="AlphaFoldDB" id="A0A377SW39"/>
<keyword evidence="3" id="KW-0328">Glycosyltransferase</keyword>
<dbReference type="InterPro" id="IPR050194">
    <property type="entry name" value="Glycosyltransferase_grp1"/>
</dbReference>
<dbReference type="SUPFAM" id="SSF53756">
    <property type="entry name" value="UDP-Glycosyltransferase/glycogen phosphorylase"/>
    <property type="match status" value="1"/>
</dbReference>
<dbReference type="InterPro" id="IPR001296">
    <property type="entry name" value="Glyco_trans_1"/>
</dbReference>
<proteinExistence type="predicted"/>
<evidence type="ECO:0000313" key="3">
    <source>
        <dbReference type="EMBL" id="STR45530.1"/>
    </source>
</evidence>
<dbReference type="Proteomes" id="UP000295794">
    <property type="component" value="Unassembled WGS sequence"/>
</dbReference>
<dbReference type="OrthoDB" id="8994075at2"/>
<keyword evidence="3" id="KW-0808">Transferase</keyword>
<dbReference type="InterPro" id="IPR028098">
    <property type="entry name" value="Glyco_trans_4-like_N"/>
</dbReference>
<evidence type="ECO:0000313" key="5">
    <source>
        <dbReference type="Proteomes" id="UP000255108"/>
    </source>
</evidence>
<evidence type="ECO:0000259" key="1">
    <source>
        <dbReference type="Pfam" id="PF00534"/>
    </source>
</evidence>
<dbReference type="PANTHER" id="PTHR45947:SF3">
    <property type="entry name" value="SULFOQUINOVOSYL TRANSFERASE SQD2"/>
    <property type="match status" value="1"/>
</dbReference>
<protein>
    <submittedName>
        <fullName evidence="4">Glycosyltransferase involved in cell wall biosynthesis</fullName>
    </submittedName>
    <submittedName>
        <fullName evidence="3">Mannosylfructose-phosphate synthase</fullName>
        <ecNumber evidence="3">2.4.1.246</ecNumber>
    </submittedName>
</protein>
<evidence type="ECO:0000259" key="2">
    <source>
        <dbReference type="Pfam" id="PF13439"/>
    </source>
</evidence>
<feature type="domain" description="Glycosyl transferase family 1" evidence="1">
    <location>
        <begin position="180"/>
        <end position="330"/>
    </location>
</feature>
<reference evidence="3 5" key="1">
    <citation type="submission" date="2018-06" db="EMBL/GenBank/DDBJ databases">
        <authorList>
            <consortium name="Pathogen Informatics"/>
            <person name="Doyle S."/>
        </authorList>
    </citation>
    <scope>NUCLEOTIDE SEQUENCE [LARGE SCALE GENOMIC DNA]</scope>
    <source>
        <strain evidence="3 5">NCTC11159</strain>
    </source>
</reference>
<dbReference type="EC" id="2.4.1.246" evidence="3"/>
<dbReference type="PANTHER" id="PTHR45947">
    <property type="entry name" value="SULFOQUINOVOSYL TRANSFERASE SQD2"/>
    <property type="match status" value="1"/>
</dbReference>
<dbReference type="EMBL" id="SMBT01000004">
    <property type="protein sequence ID" value="TCU88029.1"/>
    <property type="molecule type" value="Genomic_DNA"/>
</dbReference>
<dbReference type="Gene3D" id="3.40.50.2000">
    <property type="entry name" value="Glycogen Phosphorylase B"/>
    <property type="match status" value="2"/>
</dbReference>
<accession>A0A377SW39</accession>
<gene>
    <name evidence="3" type="primary">mfpsA</name>
    <name evidence="4" type="ORF">EV682_104199</name>
    <name evidence="3" type="ORF">NCTC11159_04105</name>
</gene>
<dbReference type="Pfam" id="PF13439">
    <property type="entry name" value="Glyco_transf_4"/>
    <property type="match status" value="1"/>
</dbReference>
<dbReference type="EMBL" id="UGHR01000004">
    <property type="protein sequence ID" value="STR45530.1"/>
    <property type="molecule type" value="Genomic_DNA"/>
</dbReference>
<dbReference type="Pfam" id="PF00534">
    <property type="entry name" value="Glycos_transf_1"/>
    <property type="match status" value="1"/>
</dbReference>
<dbReference type="RefSeq" id="WP_115229664.1">
    <property type="nucleotide sequence ID" value="NZ_CAWOLO010000004.1"/>
</dbReference>
<keyword evidence="6" id="KW-1185">Reference proteome</keyword>
<evidence type="ECO:0000313" key="4">
    <source>
        <dbReference type="EMBL" id="TCU88029.1"/>
    </source>
</evidence>
<sequence>MKNKRVLHILNELKPSGAETMLFHAAPYWAELGIECDILATGENIGSYALQLKNAGYGVFHIHNNKRPGFFLNLNQLVRDGKYDVIHQHAEGASYWTILSLLTLRKKIIRTIHSNFIFDGLLRLKRKFQRKHLSQLGVQFVSISDSVAKNEFQRFGIETKLIYNWAALDYFKVPSAQEKDLARAAFGLDENHIVMVSVGNCAYAKNHEAILHAVASVSSDQLKYLHIGQEADDGKEKLLTEKLGINNKVIFAGRQDPLTALHAADFFVMPSRFEGFGIAALEALSTNLPSVFTDCPGLSDFKSFFPDLLYTDAYAENLHFVIERFINNRDMYTLSATAYHDIAAKHFSIQKGVAAYSALYHAV</sequence>
<dbReference type="Proteomes" id="UP000255108">
    <property type="component" value="Unassembled WGS sequence"/>
</dbReference>
<organism evidence="3 5">
    <name type="scientific">Iodobacter fluviatilis</name>
    <dbReference type="NCBI Taxonomy" id="537"/>
    <lineage>
        <taxon>Bacteria</taxon>
        <taxon>Pseudomonadati</taxon>
        <taxon>Pseudomonadota</taxon>
        <taxon>Betaproteobacteria</taxon>
        <taxon>Neisseriales</taxon>
        <taxon>Chitinibacteraceae</taxon>
        <taxon>Iodobacter</taxon>
    </lineage>
</organism>
<feature type="domain" description="Glycosyltransferase subfamily 4-like N-terminal" evidence="2">
    <location>
        <begin position="16"/>
        <end position="164"/>
    </location>
</feature>
<dbReference type="GO" id="GO:0103011">
    <property type="term" value="F:mannosylfructose-phosphate synthase activity"/>
    <property type="evidence" value="ECO:0007669"/>
    <property type="project" value="UniProtKB-EC"/>
</dbReference>
<reference evidence="4 6" key="2">
    <citation type="submission" date="2019-03" db="EMBL/GenBank/DDBJ databases">
        <title>Genomic Encyclopedia of Type Strains, Phase IV (KMG-IV): sequencing the most valuable type-strain genomes for metagenomic binning, comparative biology and taxonomic classification.</title>
        <authorList>
            <person name="Goeker M."/>
        </authorList>
    </citation>
    <scope>NUCLEOTIDE SEQUENCE [LARGE SCALE GENOMIC DNA]</scope>
    <source>
        <strain evidence="4 6">DSM 3764</strain>
    </source>
</reference>